<name>A0ABM5NFG3_LIBAS</name>
<evidence type="ECO:0000256" key="1">
    <source>
        <dbReference type="SAM" id="MobiDB-lite"/>
    </source>
</evidence>
<accession>A0ABM5NFG3</accession>
<protein>
    <recommendedName>
        <fullName evidence="2">Peptidase S74 domain-containing protein</fullName>
    </recommendedName>
</protein>
<reference evidence="3 4" key="1">
    <citation type="journal article" date="2013" name="Genome Announc.">
        <title>Complete Genome Sequence of a Chinese Strain of 'Candidatus Liberibacter asiaticus'.</title>
        <authorList>
            <person name="Lin H."/>
            <person name="Han C.S."/>
            <person name="Liu B."/>
            <person name="Lou B."/>
            <person name="Bai X."/>
            <person name="Deng C."/>
            <person name="Civerolo E.L."/>
            <person name="Gupta G."/>
        </authorList>
    </citation>
    <scope>NUCLEOTIDE SEQUENCE [LARGE SCALE GENOMIC DNA]</scope>
    <source>
        <strain evidence="4">gxpsy</strain>
    </source>
</reference>
<dbReference type="PROSITE" id="PS51688">
    <property type="entry name" value="ICA"/>
    <property type="match status" value="1"/>
</dbReference>
<proteinExistence type="predicted"/>
<evidence type="ECO:0000313" key="4">
    <source>
        <dbReference type="Proteomes" id="UP000011820"/>
    </source>
</evidence>
<dbReference type="InterPro" id="IPR030392">
    <property type="entry name" value="S74_ICA"/>
</dbReference>
<evidence type="ECO:0000313" key="3">
    <source>
        <dbReference type="EMBL" id="AGH17366.1"/>
    </source>
</evidence>
<evidence type="ECO:0000259" key="2">
    <source>
        <dbReference type="PROSITE" id="PS51688"/>
    </source>
</evidence>
<dbReference type="RefSeq" id="WP_015452961.1">
    <property type="nucleotide sequence ID" value="NC_020549.1"/>
</dbReference>
<sequence length="378" mass="42131">MPRIREVYILPAGSQAYPNSNISSSAYNNLLKDLALDNNSPRPISAGGTAADNAVQARVNLGTDDASNLTKGKIIANLLPFYPIQQGGGIGQLDNKIYLGWNGTQLLLQVDLSSMREVWTSQLAPRALQNLVDHAHKPNHIVYTTDSNQYAATPLSSFMRKLFSCHNGETLHQAIFQNGAQFYNNSQRIAAFLDDGDIMCYKRQKTVWQGIEIAQHTANIALESTKNCLYKTTVLNMGRGPGYIHFDTDKGAVGCSYFLSDERLKKVHGESSASAREIIEQLKFIDFNYLPESGMDSELRYLIGFSENNLKEINEVFVDTIGGYLAPNPSVIIPHLAKAIQELLQEVKELRDMIDKQNEEHQDVQDMSNTPLNSQKFD</sequence>
<dbReference type="GeneID" id="93077353"/>
<organism evidence="3 4">
    <name type="scientific">Candidatus Liberibacter asiaticus str. gxpsy</name>
    <dbReference type="NCBI Taxonomy" id="1174529"/>
    <lineage>
        <taxon>Bacteria</taxon>
        <taxon>Pseudomonadati</taxon>
        <taxon>Pseudomonadota</taxon>
        <taxon>Alphaproteobacteria</taxon>
        <taxon>Hyphomicrobiales</taxon>
        <taxon>Rhizobiaceae</taxon>
        <taxon>Liberibacter</taxon>
    </lineage>
</organism>
<feature type="domain" description="Peptidase S74" evidence="2">
    <location>
        <begin position="260"/>
        <end position="354"/>
    </location>
</feature>
<feature type="region of interest" description="Disordered" evidence="1">
    <location>
        <begin position="358"/>
        <end position="378"/>
    </location>
</feature>
<gene>
    <name evidence="3" type="ORF">WSI_04990</name>
</gene>
<dbReference type="EMBL" id="CP004005">
    <property type="protein sequence ID" value="AGH17366.1"/>
    <property type="molecule type" value="Genomic_DNA"/>
</dbReference>
<keyword evidence="4" id="KW-1185">Reference proteome</keyword>
<feature type="compositionally biased region" description="Polar residues" evidence="1">
    <location>
        <begin position="365"/>
        <end position="378"/>
    </location>
</feature>
<dbReference type="Proteomes" id="UP000011820">
    <property type="component" value="Chromosome"/>
</dbReference>